<dbReference type="InterPro" id="IPR052155">
    <property type="entry name" value="Biofilm_reg_signaling"/>
</dbReference>
<dbReference type="Gene3D" id="3.30.450.20">
    <property type="entry name" value="PAS domain"/>
    <property type="match status" value="2"/>
</dbReference>
<dbReference type="InterPro" id="IPR035965">
    <property type="entry name" value="PAS-like_dom_sf"/>
</dbReference>
<dbReference type="GO" id="GO:0005886">
    <property type="term" value="C:plasma membrane"/>
    <property type="evidence" value="ECO:0007669"/>
    <property type="project" value="UniProtKB-SubCell"/>
</dbReference>
<evidence type="ECO:0000259" key="12">
    <source>
        <dbReference type="PROSITE" id="PS50887"/>
    </source>
</evidence>
<feature type="domain" description="PAS" evidence="10">
    <location>
        <begin position="169"/>
        <end position="216"/>
    </location>
</feature>
<keyword evidence="14" id="KW-1185">Reference proteome</keyword>
<name>A0A2N3L3W0_9PROT</name>
<dbReference type="Pfam" id="PF08447">
    <property type="entry name" value="PAS_3"/>
    <property type="match status" value="1"/>
</dbReference>
<evidence type="ECO:0000256" key="1">
    <source>
        <dbReference type="ARBA" id="ARBA00004429"/>
    </source>
</evidence>
<feature type="domain" description="PAC" evidence="11">
    <location>
        <begin position="219"/>
        <end position="271"/>
    </location>
</feature>
<proteinExistence type="predicted"/>
<dbReference type="CDD" id="cd01949">
    <property type="entry name" value="GGDEF"/>
    <property type="match status" value="1"/>
</dbReference>
<evidence type="ECO:0000256" key="5">
    <source>
        <dbReference type="ARBA" id="ARBA00022692"/>
    </source>
</evidence>
<keyword evidence="9" id="KW-0472">Membrane</keyword>
<evidence type="ECO:0000256" key="7">
    <source>
        <dbReference type="ARBA" id="ARBA00022741"/>
    </source>
</evidence>
<dbReference type="PROSITE" id="PS50113">
    <property type="entry name" value="PAC"/>
    <property type="match status" value="1"/>
</dbReference>
<dbReference type="Gene3D" id="3.30.70.270">
    <property type="match status" value="1"/>
</dbReference>
<dbReference type="FunFam" id="3.30.70.270:FF:000001">
    <property type="entry name" value="Diguanylate cyclase domain protein"/>
    <property type="match status" value="1"/>
</dbReference>
<dbReference type="InterPro" id="IPR043128">
    <property type="entry name" value="Rev_trsase/Diguanyl_cyclase"/>
</dbReference>
<dbReference type="SMART" id="SM00267">
    <property type="entry name" value="GGDEF"/>
    <property type="match status" value="1"/>
</dbReference>
<organism evidence="13 14">
    <name type="scientific">Thalassospira lohafexi</name>
    <dbReference type="NCBI Taxonomy" id="744227"/>
    <lineage>
        <taxon>Bacteria</taxon>
        <taxon>Pseudomonadati</taxon>
        <taxon>Pseudomonadota</taxon>
        <taxon>Alphaproteobacteria</taxon>
        <taxon>Rhodospirillales</taxon>
        <taxon>Thalassospiraceae</taxon>
        <taxon>Thalassospira</taxon>
    </lineage>
</organism>
<keyword evidence="3" id="KW-0997">Cell inner membrane</keyword>
<evidence type="ECO:0000259" key="10">
    <source>
        <dbReference type="PROSITE" id="PS50112"/>
    </source>
</evidence>
<evidence type="ECO:0000256" key="8">
    <source>
        <dbReference type="ARBA" id="ARBA00022989"/>
    </source>
</evidence>
<sequence length="439" mass="49498">MPDALLLSISVFLAVIAVVALAYAAHVRRRERARLEVLDAVLANVSDGVLVLGADGSVRNINIAAAEMFDRTEEEIAGRRLNDLLSDAPERSDEQQADEYRTDAIRSNGATFPVDVRFLQLPGQCESVLVVHDLSRVRPDATEEEQRFKQSQYFARIGTWDWRVDTDELYWSDAIYGMFGYKPGEVTPTYPLFCDAVHPDDRERVREGEIRCIETGENHDEEYRVVWPDGSIRWLRETGNVTKDETGKTVKMMGVVRDITEEREEADQIRELAFHDALTRLPNRTIFEDRLSKAIDRAKRHKKKVAVIFIDLDGFKQINDELGHAVGDRVLINTGQRLINALRASDTVARIGGDEFTVILEDLETDAEIHNIAEKILVAVSTPTELGQGTCWVGASLGIAIYPEHARTLDTLIHIADQAMYTAKAEGTNLYRIGWEFEN</sequence>
<dbReference type="Proteomes" id="UP000233332">
    <property type="component" value="Unassembled WGS sequence"/>
</dbReference>
<keyword evidence="6" id="KW-0677">Repeat</keyword>
<keyword evidence="5" id="KW-0812">Transmembrane</keyword>
<dbReference type="SMART" id="SM00091">
    <property type="entry name" value="PAS"/>
    <property type="match status" value="2"/>
</dbReference>
<dbReference type="SUPFAM" id="SSF55785">
    <property type="entry name" value="PYP-like sensor domain (PAS domain)"/>
    <property type="match status" value="2"/>
</dbReference>
<dbReference type="PROSITE" id="PS50112">
    <property type="entry name" value="PAS"/>
    <property type="match status" value="2"/>
</dbReference>
<dbReference type="InterPro" id="IPR013655">
    <property type="entry name" value="PAS_fold_3"/>
</dbReference>
<evidence type="ECO:0000256" key="9">
    <source>
        <dbReference type="ARBA" id="ARBA00023136"/>
    </source>
</evidence>
<dbReference type="Gene3D" id="2.10.70.100">
    <property type="match status" value="1"/>
</dbReference>
<dbReference type="GO" id="GO:0000166">
    <property type="term" value="F:nucleotide binding"/>
    <property type="evidence" value="ECO:0007669"/>
    <property type="project" value="UniProtKB-KW"/>
</dbReference>
<evidence type="ECO:0000313" key="13">
    <source>
        <dbReference type="EMBL" id="PKR57523.1"/>
    </source>
</evidence>
<reference evidence="13 14" key="1">
    <citation type="submission" date="2017-09" db="EMBL/GenBank/DDBJ databases">
        <title>Biodiversity and function of Thalassospira species in the particle-attached aromatic-hydrocarbon-degrading consortia from the surface seawater of the China South Sea.</title>
        <authorList>
            <person name="Dong C."/>
            <person name="Lai Q."/>
            <person name="Shao Z."/>
        </authorList>
    </citation>
    <scope>NUCLEOTIDE SEQUENCE [LARGE SCALE GENOMIC DNA]</scope>
    <source>
        <strain evidence="13 14">139Z-12</strain>
    </source>
</reference>
<dbReference type="InterPro" id="IPR000700">
    <property type="entry name" value="PAS-assoc_C"/>
</dbReference>
<dbReference type="PANTHER" id="PTHR44757">
    <property type="entry name" value="DIGUANYLATE CYCLASE DGCP"/>
    <property type="match status" value="1"/>
</dbReference>
<feature type="domain" description="GGDEF" evidence="12">
    <location>
        <begin position="303"/>
        <end position="436"/>
    </location>
</feature>
<comment type="subcellular location">
    <subcellularLocation>
        <location evidence="1">Cell inner membrane</location>
        <topology evidence="1">Multi-pass membrane protein</topology>
    </subcellularLocation>
</comment>
<evidence type="ECO:0000256" key="4">
    <source>
        <dbReference type="ARBA" id="ARBA00022679"/>
    </source>
</evidence>
<feature type="domain" description="PAS" evidence="10">
    <location>
        <begin position="34"/>
        <end position="108"/>
    </location>
</feature>
<dbReference type="NCBIfam" id="TIGR00254">
    <property type="entry name" value="GGDEF"/>
    <property type="match status" value="1"/>
</dbReference>
<dbReference type="AlphaFoldDB" id="A0A2N3L3W0"/>
<dbReference type="SMART" id="SM00086">
    <property type="entry name" value="PAC"/>
    <property type="match status" value="1"/>
</dbReference>
<dbReference type="InterPro" id="IPR029787">
    <property type="entry name" value="Nucleotide_cyclase"/>
</dbReference>
<dbReference type="PROSITE" id="PS50887">
    <property type="entry name" value="GGDEF"/>
    <property type="match status" value="1"/>
</dbReference>
<dbReference type="InterPro" id="IPR001610">
    <property type="entry name" value="PAC"/>
</dbReference>
<keyword evidence="8" id="KW-1133">Transmembrane helix</keyword>
<dbReference type="SUPFAM" id="SSF55073">
    <property type="entry name" value="Nucleotide cyclase"/>
    <property type="match status" value="1"/>
</dbReference>
<comment type="caution">
    <text evidence="13">The sequence shown here is derived from an EMBL/GenBank/DDBJ whole genome shotgun (WGS) entry which is preliminary data.</text>
</comment>
<dbReference type="GO" id="GO:0016740">
    <property type="term" value="F:transferase activity"/>
    <property type="evidence" value="ECO:0007669"/>
    <property type="project" value="UniProtKB-KW"/>
</dbReference>
<dbReference type="InterPro" id="IPR000014">
    <property type="entry name" value="PAS"/>
</dbReference>
<dbReference type="RefSeq" id="WP_101303846.1">
    <property type="nucleotide sequence ID" value="NZ_NXGX01000006.1"/>
</dbReference>
<dbReference type="CDD" id="cd00130">
    <property type="entry name" value="PAS"/>
    <property type="match status" value="2"/>
</dbReference>
<evidence type="ECO:0000313" key="14">
    <source>
        <dbReference type="Proteomes" id="UP000233332"/>
    </source>
</evidence>
<dbReference type="PANTHER" id="PTHR44757:SF2">
    <property type="entry name" value="BIOFILM ARCHITECTURE MAINTENANCE PROTEIN MBAA"/>
    <property type="match status" value="1"/>
</dbReference>
<evidence type="ECO:0000256" key="2">
    <source>
        <dbReference type="ARBA" id="ARBA00022475"/>
    </source>
</evidence>
<dbReference type="Pfam" id="PF13426">
    <property type="entry name" value="PAS_9"/>
    <property type="match status" value="1"/>
</dbReference>
<dbReference type="NCBIfam" id="TIGR00229">
    <property type="entry name" value="sensory_box"/>
    <property type="match status" value="1"/>
</dbReference>
<dbReference type="Pfam" id="PF00990">
    <property type="entry name" value="GGDEF"/>
    <property type="match status" value="1"/>
</dbReference>
<evidence type="ECO:0000256" key="3">
    <source>
        <dbReference type="ARBA" id="ARBA00022519"/>
    </source>
</evidence>
<dbReference type="FunFam" id="2.10.70.100:FF:000001">
    <property type="entry name" value="Sensory transduction histidine kinase"/>
    <property type="match status" value="1"/>
</dbReference>
<keyword evidence="2" id="KW-1003">Cell membrane</keyword>
<protein>
    <submittedName>
        <fullName evidence="13">Diguanylate cyclase</fullName>
    </submittedName>
</protein>
<gene>
    <name evidence="13" type="ORF">COO92_16415</name>
</gene>
<dbReference type="InterPro" id="IPR000160">
    <property type="entry name" value="GGDEF_dom"/>
</dbReference>
<dbReference type="EMBL" id="NXGX01000006">
    <property type="protein sequence ID" value="PKR57523.1"/>
    <property type="molecule type" value="Genomic_DNA"/>
</dbReference>
<evidence type="ECO:0000259" key="11">
    <source>
        <dbReference type="PROSITE" id="PS50113"/>
    </source>
</evidence>
<keyword evidence="4" id="KW-0808">Transferase</keyword>
<evidence type="ECO:0000256" key="6">
    <source>
        <dbReference type="ARBA" id="ARBA00022737"/>
    </source>
</evidence>
<accession>A0A2N3L3W0</accession>
<keyword evidence="7" id="KW-0547">Nucleotide-binding</keyword>